<dbReference type="Proteomes" id="UP001227268">
    <property type="component" value="Unassembled WGS sequence"/>
</dbReference>
<proteinExistence type="predicted"/>
<dbReference type="EMBL" id="JASBWT010000008">
    <property type="protein sequence ID" value="KAJ9102537.1"/>
    <property type="molecule type" value="Genomic_DNA"/>
</dbReference>
<comment type="caution">
    <text evidence="1">The sequence shown here is derived from an EMBL/GenBank/DDBJ whole genome shotgun (WGS) entry which is preliminary data.</text>
</comment>
<sequence>MPFFSRKDKSVIPPVAPPPGYDASPVQVSNTPLAPGAAARQQLFGSRTPAAATGPPAVLDPYANSRGASSLGRAPSYTSTPGDPYGDAKGSSDRDQLFGGFTPKEPVEKSRVYGYEGREKEDDFDEDEEIEGIKHEMRDVKQESLAGTRNALRVAREAEDTARGTLAKLADQSERIANTERHLDIAKASNQRAEDKADELRKLNRSIFRPSVTWNKEGKRMVQEERIMDRHLRERDDREKARQDVLETHHRLNAAGTSDNAYGSSSRDGPPQPGAQAKKREERKRFQFDATASDDELEDELDENLNETLDVTRRLKSLALAAGAEIDTHNKRLGGITDKTGDLDLAILKNTERVRRAGGKN</sequence>
<organism evidence="1 2">
    <name type="scientific">Naganishia friedmannii</name>
    <dbReference type="NCBI Taxonomy" id="89922"/>
    <lineage>
        <taxon>Eukaryota</taxon>
        <taxon>Fungi</taxon>
        <taxon>Dikarya</taxon>
        <taxon>Basidiomycota</taxon>
        <taxon>Agaricomycotina</taxon>
        <taxon>Tremellomycetes</taxon>
        <taxon>Filobasidiales</taxon>
        <taxon>Filobasidiaceae</taxon>
        <taxon>Naganishia</taxon>
    </lineage>
</organism>
<gene>
    <name evidence="1" type="ORF">QFC21_002938</name>
</gene>
<keyword evidence="2" id="KW-1185">Reference proteome</keyword>
<evidence type="ECO:0000313" key="1">
    <source>
        <dbReference type="EMBL" id="KAJ9102537.1"/>
    </source>
</evidence>
<accession>A0ACC2VUG4</accession>
<reference evidence="1" key="1">
    <citation type="submission" date="2023-04" db="EMBL/GenBank/DDBJ databases">
        <title>Draft Genome sequencing of Naganishia species isolated from polar environments using Oxford Nanopore Technology.</title>
        <authorList>
            <person name="Leo P."/>
            <person name="Venkateswaran K."/>
        </authorList>
    </citation>
    <scope>NUCLEOTIDE SEQUENCE</scope>
    <source>
        <strain evidence="1">MNA-CCFEE 5423</strain>
    </source>
</reference>
<protein>
    <submittedName>
        <fullName evidence="1">Uncharacterized protein</fullName>
    </submittedName>
</protein>
<name>A0ACC2VUG4_9TREE</name>
<evidence type="ECO:0000313" key="2">
    <source>
        <dbReference type="Proteomes" id="UP001227268"/>
    </source>
</evidence>